<gene>
    <name evidence="2" type="ORF">MNBD_ALPHA01-2011</name>
</gene>
<organism evidence="2">
    <name type="scientific">hydrothermal vent metagenome</name>
    <dbReference type="NCBI Taxonomy" id="652676"/>
    <lineage>
        <taxon>unclassified sequences</taxon>
        <taxon>metagenomes</taxon>
        <taxon>ecological metagenomes</taxon>
    </lineage>
</organism>
<name>A0A3B0RYC2_9ZZZZ</name>
<dbReference type="SMART" id="SM00858">
    <property type="entry name" value="SAF"/>
    <property type="match status" value="1"/>
</dbReference>
<protein>
    <submittedName>
        <fullName evidence="2">Flp pilus assembly protein RcpC/CpaB</fullName>
    </submittedName>
</protein>
<sequence length="318" mass="33938">MNINMRSIILIGIALVVAGVTAMLARSLVGTPAPQQAGPQQAAVKAPEAKMKILVAAADMKVGHFIKASNLVWQSWPDGKVHDSYIRKDAEITPESFVGAVVNSAISAGEPILENRLVKPGNRGFMAAVLPAGKRAISIRITATTGNAGFVFPGDKVDILLTHQVNIKSNDRKKARVSETVLSNIRVLAINQRTDNPTHTPSIGQTATLEVTAKEAEKISLIKNMGELTLILRSLGTNGEDNALQAANDVRTVTWDSDVSQQLSVGSKGASSGGNFSVEVFRGGMKKSQTVNFNQLLFQALKSGNSKTEEQDPEESEE</sequence>
<feature type="domain" description="SAF" evidence="1">
    <location>
        <begin position="51"/>
        <end position="118"/>
    </location>
</feature>
<dbReference type="NCBIfam" id="TIGR03177">
    <property type="entry name" value="pilus_cpaB"/>
    <property type="match status" value="1"/>
</dbReference>
<dbReference type="InterPro" id="IPR013974">
    <property type="entry name" value="SAF"/>
</dbReference>
<accession>A0A3B0RYC2</accession>
<dbReference type="CDD" id="cd11614">
    <property type="entry name" value="SAF_CpaB_FlgA_like"/>
    <property type="match status" value="1"/>
</dbReference>
<proteinExistence type="predicted"/>
<reference evidence="2" key="1">
    <citation type="submission" date="2018-06" db="EMBL/GenBank/DDBJ databases">
        <authorList>
            <person name="Zhirakovskaya E."/>
        </authorList>
    </citation>
    <scope>NUCLEOTIDE SEQUENCE</scope>
</reference>
<dbReference type="EMBL" id="UOEJ01000001">
    <property type="protein sequence ID" value="VAV89383.1"/>
    <property type="molecule type" value="Genomic_DNA"/>
</dbReference>
<dbReference type="Pfam" id="PF16976">
    <property type="entry name" value="RcpC"/>
    <property type="match status" value="1"/>
</dbReference>
<dbReference type="InterPro" id="IPR017592">
    <property type="entry name" value="Pilus_assmbl_Flp-typ_CpaB"/>
</dbReference>
<dbReference type="Pfam" id="PF08666">
    <property type="entry name" value="SAF"/>
    <property type="match status" value="1"/>
</dbReference>
<evidence type="ECO:0000313" key="2">
    <source>
        <dbReference type="EMBL" id="VAV89383.1"/>
    </source>
</evidence>
<dbReference type="InterPro" id="IPR031571">
    <property type="entry name" value="RcpC_dom"/>
</dbReference>
<dbReference type="AlphaFoldDB" id="A0A3B0RYC2"/>
<evidence type="ECO:0000259" key="1">
    <source>
        <dbReference type="SMART" id="SM00858"/>
    </source>
</evidence>